<dbReference type="SMART" id="SM00707">
    <property type="entry name" value="RPEL"/>
    <property type="match status" value="4"/>
</dbReference>
<comment type="similarity">
    <text evidence="1">Belongs to the phosphatase and actin regulator family.</text>
</comment>
<accession>A0ABM1ZZT3</accession>
<dbReference type="InterPro" id="IPR004018">
    <property type="entry name" value="RPEL_repeat"/>
</dbReference>
<evidence type="ECO:0000256" key="2">
    <source>
        <dbReference type="ARBA" id="ARBA00022737"/>
    </source>
</evidence>
<dbReference type="EnsemblMetazoa" id="AALFPA23_023110.R34371">
    <property type="protein sequence ID" value="AALFPA23_023110.P34371"/>
    <property type="gene ID" value="AALFPA23_023110"/>
</dbReference>
<dbReference type="Proteomes" id="UP000069940">
    <property type="component" value="Unassembled WGS sequence"/>
</dbReference>
<name>A0ABM1ZZT3_AEDAL</name>
<feature type="compositionally biased region" description="Low complexity" evidence="5">
    <location>
        <begin position="556"/>
        <end position="566"/>
    </location>
</feature>
<dbReference type="RefSeq" id="XP_062708309.1">
    <property type="nucleotide sequence ID" value="XM_062852325.1"/>
</dbReference>
<dbReference type="RefSeq" id="XP_062708311.1">
    <property type="nucleotide sequence ID" value="XM_062852327.1"/>
</dbReference>
<feature type="compositionally biased region" description="Low complexity" evidence="5">
    <location>
        <begin position="386"/>
        <end position="397"/>
    </location>
</feature>
<evidence type="ECO:0000256" key="3">
    <source>
        <dbReference type="ARBA" id="ARBA00023203"/>
    </source>
</evidence>
<evidence type="ECO:0000256" key="4">
    <source>
        <dbReference type="PROSITE-ProRule" id="PRU00401"/>
    </source>
</evidence>
<dbReference type="PANTHER" id="PTHR12751">
    <property type="entry name" value="PHOSPHATASE AND ACTIN REGULATOR PHACTR"/>
    <property type="match status" value="1"/>
</dbReference>
<keyword evidence="3" id="KW-0009">Actin-binding</keyword>
<feature type="region of interest" description="Disordered" evidence="5">
    <location>
        <begin position="556"/>
        <end position="672"/>
    </location>
</feature>
<organism evidence="6 7">
    <name type="scientific">Aedes albopictus</name>
    <name type="common">Asian tiger mosquito</name>
    <name type="synonym">Stegomyia albopicta</name>
    <dbReference type="NCBI Taxonomy" id="7160"/>
    <lineage>
        <taxon>Eukaryota</taxon>
        <taxon>Metazoa</taxon>
        <taxon>Ecdysozoa</taxon>
        <taxon>Arthropoda</taxon>
        <taxon>Hexapoda</taxon>
        <taxon>Insecta</taxon>
        <taxon>Pterygota</taxon>
        <taxon>Neoptera</taxon>
        <taxon>Endopterygota</taxon>
        <taxon>Diptera</taxon>
        <taxon>Nematocera</taxon>
        <taxon>Culicoidea</taxon>
        <taxon>Culicidae</taxon>
        <taxon>Culicinae</taxon>
        <taxon>Aedini</taxon>
        <taxon>Aedes</taxon>
        <taxon>Stegomyia</taxon>
    </lineage>
</organism>
<feature type="compositionally biased region" description="Low complexity" evidence="5">
    <location>
        <begin position="512"/>
        <end position="542"/>
    </location>
</feature>
<feature type="compositionally biased region" description="Gly residues" evidence="5">
    <location>
        <begin position="325"/>
        <end position="335"/>
    </location>
</feature>
<keyword evidence="2" id="KW-0677">Repeat</keyword>
<feature type="repeat" description="RPEL" evidence="4">
    <location>
        <begin position="156"/>
        <end position="181"/>
    </location>
</feature>
<feature type="region of interest" description="Disordered" evidence="5">
    <location>
        <begin position="1"/>
        <end position="35"/>
    </location>
</feature>
<reference evidence="6" key="2">
    <citation type="submission" date="2025-05" db="UniProtKB">
        <authorList>
            <consortium name="EnsemblMetazoa"/>
        </authorList>
    </citation>
    <scope>IDENTIFICATION</scope>
    <source>
        <strain evidence="6">Foshan</strain>
    </source>
</reference>
<evidence type="ECO:0000256" key="1">
    <source>
        <dbReference type="ARBA" id="ARBA00009795"/>
    </source>
</evidence>
<keyword evidence="7" id="KW-1185">Reference proteome</keyword>
<feature type="compositionally biased region" description="Low complexity" evidence="5">
    <location>
        <begin position="275"/>
        <end position="311"/>
    </location>
</feature>
<dbReference type="GeneID" id="109412528"/>
<evidence type="ECO:0000313" key="6">
    <source>
        <dbReference type="EnsemblMetazoa" id="AALFPA23_023110.P34370"/>
    </source>
</evidence>
<evidence type="ECO:0000256" key="5">
    <source>
        <dbReference type="SAM" id="MobiDB-lite"/>
    </source>
</evidence>
<dbReference type="RefSeq" id="XP_062708308.1">
    <property type="nucleotide sequence ID" value="XM_062852324.1"/>
</dbReference>
<feature type="repeat" description="RPEL" evidence="4">
    <location>
        <begin position="868"/>
        <end position="893"/>
    </location>
</feature>
<feature type="region of interest" description="Disordered" evidence="5">
    <location>
        <begin position="275"/>
        <end position="336"/>
    </location>
</feature>
<proteinExistence type="inferred from homology"/>
<dbReference type="PROSITE" id="PS51073">
    <property type="entry name" value="RPEL"/>
    <property type="match status" value="4"/>
</dbReference>
<dbReference type="EnsemblMetazoa" id="AALFPA23_023110.R34373">
    <property type="protein sequence ID" value="AALFPA23_023110.P34373"/>
    <property type="gene ID" value="AALFPA23_023110"/>
</dbReference>
<dbReference type="EnsemblMetazoa" id="AALFPA23_023110.R34370">
    <property type="protein sequence ID" value="AALFPA23_023110.P34370"/>
    <property type="gene ID" value="AALFPA23_023110"/>
</dbReference>
<dbReference type="EnsemblMetazoa" id="AALFPA23_023110.R34374">
    <property type="protein sequence ID" value="AALFPA23_023110.P34374"/>
    <property type="gene ID" value="AALFPA23_023110"/>
</dbReference>
<feature type="region of interest" description="Disordered" evidence="5">
    <location>
        <begin position="365"/>
        <end position="542"/>
    </location>
</feature>
<feature type="repeat" description="RPEL" evidence="4">
    <location>
        <begin position="830"/>
        <end position="855"/>
    </location>
</feature>
<dbReference type="RefSeq" id="XP_062708312.1">
    <property type="nucleotide sequence ID" value="XM_062852328.1"/>
</dbReference>
<dbReference type="EnsemblMetazoa" id="AALFPA23_023110.R34372">
    <property type="protein sequence ID" value="AALFPA23_023110.P34372"/>
    <property type="gene ID" value="AALFPA23_023110"/>
</dbReference>
<dbReference type="PANTHER" id="PTHR12751:SF18">
    <property type="entry name" value="PHOSPHATASE AND ACTIN REGULATOR 1"/>
    <property type="match status" value="1"/>
</dbReference>
<feature type="compositionally biased region" description="Low complexity" evidence="5">
    <location>
        <begin position="15"/>
        <end position="29"/>
    </location>
</feature>
<feature type="compositionally biased region" description="Low complexity" evidence="5">
    <location>
        <begin position="620"/>
        <end position="672"/>
    </location>
</feature>
<sequence length="987" mass="108738">MSLNGRDLMKHQHHQQQQQHQQQQHQLHQAPPPEYNHQSVLTMQKSVTITVTPQRSTSMDLLNFEEKRQLIASSLSLSDILHVSPAAAQVAKEVAASTVIATKKQNGATLRSNSLNSGSRTPPLERKSKFSAFGRFFKPWKWRRKKKSEKFESTSKSLERKISVRANREELVQKGILLPESPTSALSIAAICISPTESLTWSTSSHRQLQTFHQPNHYRSQNEEQYTIYNSVNGTNSSVLPSLANTSASSLASASTVVPNTSSITNNVPLSQSAQQISSISSSSSNSNNNNNNISSSNSSGPLSLSAILSGSLGGGQQQQQQPSGPGGSGGGGNAVIGANMISGGTAGQALASILTGNSGTSIGGSGGMGGLSHSQSAHQIGGMSQHQALQQQLQQHFANVANSGSGSLEPRKEKTDVQNSAANGSCGEHPGGGGPATIDGGLQLQQQQQQASVPPLIQPKPERPNTLGPSKLSRRVLCYHNTDGFQDNQRKTPPPATVENQSNQHPHHPTLQQQQQHSALAAAAAAAAQHHQQQQQSQQLPSQAALSAAAAAVAQQHQQALQQQHGGAGMHPHLHHHHPNHIMLSELPEPPIPVSEIGPIPPPPMFSTPSPTLIGGRPHQQQQQHQQQLLQQQQQQNQHQHLHQHQQQQHGLNVHSTTTSTGSNNSISASNIIPLDMNDYDYDDHENNDHEELDSDEEYMYTMSQPNPNIDTNRIDEIPAKEPKFNAVPLKSALKKKGSNPGTPTQDNRALTVRYDNNPTATIKPVLRPRIRICARPMRFQIGLPSTIENKENTRPYVIRESDNDDQNDGPICYREDDADRAAKIARKESLSIKLALRPDRQELINRNILQLQSDNEKQESKEAIGARLIRRLSMRPTAEELVERNILKTQTPAEEKKQKEEKKRYLLRKLSFRPTVDELKEKKIIRFNDYIEVTQAHDYDRRADKPWTRLTPKDKAAIRKELNEFKSSEMAVHEGSRHLTRFHRP</sequence>
<evidence type="ECO:0000313" key="7">
    <source>
        <dbReference type="Proteomes" id="UP000069940"/>
    </source>
</evidence>
<feature type="compositionally biased region" description="Low complexity" evidence="5">
    <location>
        <begin position="437"/>
        <end position="451"/>
    </location>
</feature>
<dbReference type="Pfam" id="PF02755">
    <property type="entry name" value="RPEL"/>
    <property type="match status" value="4"/>
</dbReference>
<feature type="repeat" description="RPEL" evidence="4">
    <location>
        <begin position="906"/>
        <end position="931"/>
    </location>
</feature>
<reference evidence="7" key="1">
    <citation type="journal article" date="2015" name="Proc. Natl. Acad. Sci. U.S.A.">
        <title>Genome sequence of the Asian Tiger mosquito, Aedes albopictus, reveals insights into its biology, genetics, and evolution.</title>
        <authorList>
            <person name="Chen X.G."/>
            <person name="Jiang X."/>
            <person name="Gu J."/>
            <person name="Xu M."/>
            <person name="Wu Y."/>
            <person name="Deng Y."/>
            <person name="Zhang C."/>
            <person name="Bonizzoni M."/>
            <person name="Dermauw W."/>
            <person name="Vontas J."/>
            <person name="Armbruster P."/>
            <person name="Huang X."/>
            <person name="Yang Y."/>
            <person name="Zhang H."/>
            <person name="He W."/>
            <person name="Peng H."/>
            <person name="Liu Y."/>
            <person name="Wu K."/>
            <person name="Chen J."/>
            <person name="Lirakis M."/>
            <person name="Topalis P."/>
            <person name="Van Leeuwen T."/>
            <person name="Hall A.B."/>
            <person name="Jiang X."/>
            <person name="Thorpe C."/>
            <person name="Mueller R.L."/>
            <person name="Sun C."/>
            <person name="Waterhouse R.M."/>
            <person name="Yan G."/>
            <person name="Tu Z.J."/>
            <person name="Fang X."/>
            <person name="James A.A."/>
        </authorList>
    </citation>
    <scope>NUCLEOTIDE SEQUENCE [LARGE SCALE GENOMIC DNA]</scope>
    <source>
        <strain evidence="7">Foshan</strain>
    </source>
</reference>
<feature type="compositionally biased region" description="Pro residues" evidence="5">
    <location>
        <begin position="589"/>
        <end position="607"/>
    </location>
</feature>
<dbReference type="Gene3D" id="6.10.140.2130">
    <property type="match status" value="3"/>
</dbReference>
<protein>
    <submittedName>
        <fullName evidence="6">Uncharacterized protein</fullName>
    </submittedName>
</protein>
<dbReference type="RefSeq" id="XP_062708313.1">
    <property type="nucleotide sequence ID" value="XM_062852329.1"/>
</dbReference>